<feature type="domain" description="Histidine kinase" evidence="9">
    <location>
        <begin position="126"/>
        <end position="342"/>
    </location>
</feature>
<comment type="function">
    <text evidence="7">May play the central regulatory role in sporulation. It may be an element of the effector pathway responsible for the activation of sporulation genes in response to nutritional stress. Spo0A may act in concert with spo0H (a sigma factor) to control the expression of some genes that are critical to the sporulation process.</text>
</comment>
<keyword evidence="11" id="KW-0547">Nucleotide-binding</keyword>
<dbReference type="InterPro" id="IPR003661">
    <property type="entry name" value="HisK_dim/P_dom"/>
</dbReference>
<dbReference type="InterPro" id="IPR004358">
    <property type="entry name" value="Sig_transdc_His_kin-like_C"/>
</dbReference>
<dbReference type="InterPro" id="IPR011006">
    <property type="entry name" value="CheY-like_superfamily"/>
</dbReference>
<reference evidence="11" key="1">
    <citation type="submission" date="2022-12" db="EMBL/GenBank/DDBJ databases">
        <title>Clostridium sp. nov., isolated from industrial wastewater.</title>
        <authorList>
            <person name="Jiayan W."/>
        </authorList>
    </citation>
    <scope>NUCLEOTIDE SEQUENCE</scope>
    <source>
        <strain evidence="11">ZC22-4</strain>
    </source>
</reference>
<evidence type="ECO:0000256" key="1">
    <source>
        <dbReference type="ARBA" id="ARBA00000085"/>
    </source>
</evidence>
<dbReference type="GO" id="GO:0005524">
    <property type="term" value="F:ATP binding"/>
    <property type="evidence" value="ECO:0007669"/>
    <property type="project" value="UniProtKB-KW"/>
</dbReference>
<evidence type="ECO:0000259" key="10">
    <source>
        <dbReference type="PROSITE" id="PS50110"/>
    </source>
</evidence>
<dbReference type="Gene3D" id="1.10.287.130">
    <property type="match status" value="1"/>
</dbReference>
<dbReference type="InterPro" id="IPR036097">
    <property type="entry name" value="HisK_dim/P_sf"/>
</dbReference>
<dbReference type="PANTHER" id="PTHR43065:SF42">
    <property type="entry name" value="TWO-COMPONENT SENSOR PPRA"/>
    <property type="match status" value="1"/>
</dbReference>
<dbReference type="Pfam" id="PF02518">
    <property type="entry name" value="HATPase_c"/>
    <property type="match status" value="1"/>
</dbReference>
<organism evidence="11 12">
    <name type="scientific">Clostridium brassicae</name>
    <dbReference type="NCBI Taxonomy" id="2999072"/>
    <lineage>
        <taxon>Bacteria</taxon>
        <taxon>Bacillati</taxon>
        <taxon>Bacillota</taxon>
        <taxon>Clostridia</taxon>
        <taxon>Eubacteriales</taxon>
        <taxon>Clostridiaceae</taxon>
        <taxon>Clostridium</taxon>
    </lineage>
</organism>
<keyword evidence="12" id="KW-1185">Reference proteome</keyword>
<dbReference type="InterPro" id="IPR001789">
    <property type="entry name" value="Sig_transdc_resp-reg_receiver"/>
</dbReference>
<feature type="domain" description="Response regulatory" evidence="10">
    <location>
        <begin position="361"/>
        <end position="481"/>
    </location>
</feature>
<evidence type="ECO:0000313" key="12">
    <source>
        <dbReference type="Proteomes" id="UP001144612"/>
    </source>
</evidence>
<dbReference type="SMART" id="SM00388">
    <property type="entry name" value="HisKA"/>
    <property type="match status" value="1"/>
</dbReference>
<dbReference type="RefSeq" id="WP_268061372.1">
    <property type="nucleotide sequence ID" value="NZ_JAPQFJ010000009.1"/>
</dbReference>
<comment type="caution">
    <text evidence="11">The sequence shown here is derived from an EMBL/GenBank/DDBJ whole genome shotgun (WGS) entry which is preliminary data.</text>
</comment>
<dbReference type="EMBL" id="JAPQFJ010000009">
    <property type="protein sequence ID" value="MCY6958949.1"/>
    <property type="molecule type" value="Genomic_DNA"/>
</dbReference>
<sequence>MNDYKQFYTLFQNLSTPMIILNENFDIEYLNISGENIIEQLISNSNNYSNNIYIPKFIKDKMEKFFKSDLTKMDFHKKVLISSQTIYLHIQASKIIYNNISSALLSINDITSIKFKENCISTLAAGIAHDFNNILTIILGNAYIIKNNLNDPPKINSTITNIEKTAIHAKSLTKQMLNFSKNKSPLKDKIYINNLIEDTVSLTLSGSNVLCEFNIPKNLWPVEVDEGQFSQVISNLIINAYQAMPKGGLIKIRCRNTQLLKNEINSLKPGKYITITIKDTGIGICEKNLKKIFDPYFTTKKMGTGLGLTSSFLIIKKHDGHIYVKSKPGKGTSFTIYLPACESTPSKLQKNNSHLIRRENKLLVMDDDPKIREILYSMLESLGYTVILAKNGIECIDIYKKALLSLCPFDAVILDLTVPGGMGGEETINLLLNIDPNVCAIISSGYSSGSIIDNYESYGFKGAINKPYTIEDLSSTLNNVLNNKELTANKKQLL</sequence>
<evidence type="ECO:0000256" key="7">
    <source>
        <dbReference type="ARBA" id="ARBA00024867"/>
    </source>
</evidence>
<dbReference type="EC" id="2.7.13.3" evidence="2"/>
<feature type="modified residue" description="4-aspartylphosphate" evidence="8">
    <location>
        <position position="415"/>
    </location>
</feature>
<evidence type="ECO:0000256" key="8">
    <source>
        <dbReference type="PROSITE-ProRule" id="PRU00169"/>
    </source>
</evidence>
<keyword evidence="5" id="KW-0808">Transferase</keyword>
<evidence type="ECO:0000256" key="2">
    <source>
        <dbReference type="ARBA" id="ARBA00012438"/>
    </source>
</evidence>
<dbReference type="Pfam" id="PF00072">
    <property type="entry name" value="Response_reg"/>
    <property type="match status" value="1"/>
</dbReference>
<keyword evidence="6" id="KW-0902">Two-component regulatory system</keyword>
<dbReference type="PROSITE" id="PS50110">
    <property type="entry name" value="RESPONSE_REGULATORY"/>
    <property type="match status" value="1"/>
</dbReference>
<dbReference type="InterPro" id="IPR005467">
    <property type="entry name" value="His_kinase_dom"/>
</dbReference>
<evidence type="ECO:0000256" key="5">
    <source>
        <dbReference type="ARBA" id="ARBA00022777"/>
    </source>
</evidence>
<dbReference type="SUPFAM" id="SSF47384">
    <property type="entry name" value="Homodimeric domain of signal transducing histidine kinase"/>
    <property type="match status" value="1"/>
</dbReference>
<protein>
    <recommendedName>
        <fullName evidence="3">Stage 0 sporulation protein A homolog</fullName>
        <ecNumber evidence="2">2.7.13.3</ecNumber>
    </recommendedName>
</protein>
<dbReference type="InterPro" id="IPR036890">
    <property type="entry name" value="HATPase_C_sf"/>
</dbReference>
<name>A0ABT4D9G8_9CLOT</name>
<dbReference type="Pfam" id="PF00512">
    <property type="entry name" value="HisKA"/>
    <property type="match status" value="1"/>
</dbReference>
<dbReference type="SUPFAM" id="SSF55874">
    <property type="entry name" value="ATPase domain of HSP90 chaperone/DNA topoisomerase II/histidine kinase"/>
    <property type="match status" value="1"/>
</dbReference>
<evidence type="ECO:0000256" key="6">
    <source>
        <dbReference type="ARBA" id="ARBA00023012"/>
    </source>
</evidence>
<dbReference type="PROSITE" id="PS50109">
    <property type="entry name" value="HIS_KIN"/>
    <property type="match status" value="1"/>
</dbReference>
<dbReference type="Gene3D" id="3.40.50.2300">
    <property type="match status" value="1"/>
</dbReference>
<evidence type="ECO:0000256" key="3">
    <source>
        <dbReference type="ARBA" id="ARBA00018672"/>
    </source>
</evidence>
<dbReference type="Gene3D" id="3.30.565.10">
    <property type="entry name" value="Histidine kinase-like ATPase, C-terminal domain"/>
    <property type="match status" value="1"/>
</dbReference>
<evidence type="ECO:0000313" key="11">
    <source>
        <dbReference type="EMBL" id="MCY6958949.1"/>
    </source>
</evidence>
<dbReference type="SUPFAM" id="SSF52172">
    <property type="entry name" value="CheY-like"/>
    <property type="match status" value="1"/>
</dbReference>
<dbReference type="PRINTS" id="PR00344">
    <property type="entry name" value="BCTRLSENSOR"/>
</dbReference>
<evidence type="ECO:0000259" key="9">
    <source>
        <dbReference type="PROSITE" id="PS50109"/>
    </source>
</evidence>
<comment type="catalytic activity">
    <reaction evidence="1">
        <text>ATP + protein L-histidine = ADP + protein N-phospho-L-histidine.</text>
        <dbReference type="EC" id="2.7.13.3"/>
    </reaction>
</comment>
<keyword evidence="5" id="KW-0418">Kinase</keyword>
<evidence type="ECO:0000256" key="4">
    <source>
        <dbReference type="ARBA" id="ARBA00022553"/>
    </source>
</evidence>
<dbReference type="SMART" id="SM00387">
    <property type="entry name" value="HATPase_c"/>
    <property type="match status" value="1"/>
</dbReference>
<keyword evidence="4 8" id="KW-0597">Phosphoprotein</keyword>
<dbReference type="InterPro" id="IPR003594">
    <property type="entry name" value="HATPase_dom"/>
</dbReference>
<dbReference type="CDD" id="cd00082">
    <property type="entry name" value="HisKA"/>
    <property type="match status" value="1"/>
</dbReference>
<keyword evidence="11" id="KW-0067">ATP-binding</keyword>
<gene>
    <name evidence="11" type="ORF">OW729_10070</name>
</gene>
<dbReference type="SMART" id="SM00448">
    <property type="entry name" value="REC"/>
    <property type="match status" value="1"/>
</dbReference>
<dbReference type="PANTHER" id="PTHR43065">
    <property type="entry name" value="SENSOR HISTIDINE KINASE"/>
    <property type="match status" value="1"/>
</dbReference>
<accession>A0ABT4D9G8</accession>
<proteinExistence type="predicted"/>
<dbReference type="Proteomes" id="UP001144612">
    <property type="component" value="Unassembled WGS sequence"/>
</dbReference>